<evidence type="ECO:0000313" key="1">
    <source>
        <dbReference type="EMBL" id="QTD57560.1"/>
    </source>
</evidence>
<dbReference type="Proteomes" id="UP000663923">
    <property type="component" value="Chromosome"/>
</dbReference>
<dbReference type="InterPro" id="IPR011738">
    <property type="entry name" value="Phage_CHP"/>
</dbReference>
<dbReference type="RefSeq" id="WP_207990128.1">
    <property type="nucleotide sequence ID" value="NZ_CP071794.1"/>
</dbReference>
<protein>
    <submittedName>
        <fullName evidence="1">Phage head-tail connector protein</fullName>
    </submittedName>
</protein>
<sequence>MKGRPTRELPPKDLPALPVELIQEVKDFLRLDHGEDDAAIARFASSAAHLCENFTGQMLIVRSLCDRIPARADWQKLKRRPVQAITSVEAIAPDGNARALPANDYAIDIDGDGVGWVKLRAASNFQRIAVTYNAGLAVDWMTVPTTLRQGVVRLAGYLYSHRDGLDAAPPPSAVTALWRPHRRMRLA</sequence>
<evidence type="ECO:0000313" key="2">
    <source>
        <dbReference type="Proteomes" id="UP000663923"/>
    </source>
</evidence>
<keyword evidence="2" id="KW-1185">Reference proteome</keyword>
<dbReference type="Gene3D" id="1.10.3230.30">
    <property type="entry name" value="Phage gp6-like head-tail connector protein"/>
    <property type="match status" value="1"/>
</dbReference>
<dbReference type="NCBIfam" id="TIGR02215">
    <property type="entry name" value="phage_chp_gp8"/>
    <property type="match status" value="1"/>
</dbReference>
<dbReference type="EMBL" id="CP071794">
    <property type="protein sequence ID" value="QTD57560.1"/>
    <property type="molecule type" value="Genomic_DNA"/>
</dbReference>
<accession>A0ABX7T9B1</accession>
<gene>
    <name evidence="1" type="ORF">J4G78_08595</name>
</gene>
<organism evidence="1 2">
    <name type="scientific">Parasphingorhabdus cellanae</name>
    <dbReference type="NCBI Taxonomy" id="2806553"/>
    <lineage>
        <taxon>Bacteria</taxon>
        <taxon>Pseudomonadati</taxon>
        <taxon>Pseudomonadota</taxon>
        <taxon>Alphaproteobacteria</taxon>
        <taxon>Sphingomonadales</taxon>
        <taxon>Sphingomonadaceae</taxon>
        <taxon>Parasphingorhabdus</taxon>
    </lineage>
</organism>
<dbReference type="CDD" id="cd08054">
    <property type="entry name" value="gp6"/>
    <property type="match status" value="1"/>
</dbReference>
<proteinExistence type="predicted"/>
<reference evidence="1 2" key="1">
    <citation type="submission" date="2021-03" db="EMBL/GenBank/DDBJ databases">
        <title>Complete genome of Parasphingorhabdus_sp.JHSY0214.</title>
        <authorList>
            <person name="Yoo J.H."/>
            <person name="Bae J.W."/>
        </authorList>
    </citation>
    <scope>NUCLEOTIDE SEQUENCE [LARGE SCALE GENOMIC DNA]</scope>
    <source>
        <strain evidence="1 2">JHSY0214</strain>
    </source>
</reference>
<name>A0ABX7T9B1_9SPHN</name>